<evidence type="ECO:0000256" key="2">
    <source>
        <dbReference type="SAM" id="MobiDB-lite"/>
    </source>
</evidence>
<dbReference type="InterPro" id="IPR051361">
    <property type="entry name" value="ThrE/Ser_Exporter"/>
</dbReference>
<proteinExistence type="inferred from homology"/>
<keyword evidence="3" id="KW-0472">Membrane</keyword>
<dbReference type="GO" id="GO:0022857">
    <property type="term" value="F:transmembrane transporter activity"/>
    <property type="evidence" value="ECO:0007669"/>
    <property type="project" value="InterPro"/>
</dbReference>
<feature type="domain" description="Threonine/serine exporter-like N-terminal" evidence="4">
    <location>
        <begin position="161"/>
        <end position="216"/>
    </location>
</feature>
<protein>
    <recommendedName>
        <fullName evidence="4">Threonine/serine exporter-like N-terminal domain-containing protein</fullName>
    </recommendedName>
</protein>
<feature type="transmembrane region" description="Helical" evidence="3">
    <location>
        <begin position="321"/>
        <end position="341"/>
    </location>
</feature>
<dbReference type="PANTHER" id="PTHR31082">
    <property type="entry name" value="PHEROMONE-REGULATED MEMBRANE PROTEIN 10"/>
    <property type="match status" value="1"/>
</dbReference>
<feature type="transmembrane region" description="Helical" evidence="3">
    <location>
        <begin position="361"/>
        <end position="379"/>
    </location>
</feature>
<evidence type="ECO:0000313" key="6">
    <source>
        <dbReference type="Proteomes" id="UP000283090"/>
    </source>
</evidence>
<feature type="transmembrane region" description="Helical" evidence="3">
    <location>
        <begin position="292"/>
        <end position="309"/>
    </location>
</feature>
<accession>A0A436ZSJ0</accession>
<keyword evidence="6" id="KW-1185">Reference proteome</keyword>
<evidence type="ECO:0000256" key="3">
    <source>
        <dbReference type="SAM" id="Phobius"/>
    </source>
</evidence>
<keyword evidence="3" id="KW-1133">Transmembrane helix</keyword>
<dbReference type="AlphaFoldDB" id="A0A436ZSJ0"/>
<feature type="region of interest" description="Disordered" evidence="2">
    <location>
        <begin position="406"/>
        <end position="426"/>
    </location>
</feature>
<dbReference type="PANTHER" id="PTHR31082:SF4">
    <property type="entry name" value="PHEROMONE-REGULATED MEMBRANE PROTEIN 10"/>
    <property type="match status" value="1"/>
</dbReference>
<keyword evidence="3" id="KW-0812">Transmembrane</keyword>
<dbReference type="Proteomes" id="UP000283090">
    <property type="component" value="Unassembled WGS sequence"/>
</dbReference>
<dbReference type="OrthoDB" id="413008at2759"/>
<organism evidence="5 6">
    <name type="scientific">Arthrobotrys flagrans</name>
    <name type="common">Nematode-trapping fungus</name>
    <name type="synonym">Trichothecium flagrans</name>
    <dbReference type="NCBI Taxonomy" id="97331"/>
    <lineage>
        <taxon>Eukaryota</taxon>
        <taxon>Fungi</taxon>
        <taxon>Dikarya</taxon>
        <taxon>Ascomycota</taxon>
        <taxon>Pezizomycotina</taxon>
        <taxon>Orbiliomycetes</taxon>
        <taxon>Orbiliales</taxon>
        <taxon>Orbiliaceae</taxon>
        <taxon>Arthrobotrys</taxon>
    </lineage>
</organism>
<dbReference type="VEuPathDB" id="FungiDB:DFL_009554"/>
<evidence type="ECO:0000259" key="4">
    <source>
        <dbReference type="Pfam" id="PF06738"/>
    </source>
</evidence>
<reference evidence="5 6" key="1">
    <citation type="submission" date="2019-01" db="EMBL/GenBank/DDBJ databases">
        <title>Intercellular communication is required for trap formation in the nematode-trapping fungus Duddingtonia flagrans.</title>
        <authorList>
            <person name="Youssar L."/>
            <person name="Wernet V."/>
            <person name="Hensel N."/>
            <person name="Hildebrandt H.-G."/>
            <person name="Fischer R."/>
        </authorList>
    </citation>
    <scope>NUCLEOTIDE SEQUENCE [LARGE SCALE GENOMIC DNA]</scope>
    <source>
        <strain evidence="5 6">CBS H-5679</strain>
    </source>
</reference>
<dbReference type="InterPro" id="IPR010619">
    <property type="entry name" value="ThrE-like_N"/>
</dbReference>
<gene>
    <name evidence="5" type="ORF">DFL_009554</name>
</gene>
<feature type="compositionally biased region" description="Basic and acidic residues" evidence="2">
    <location>
        <begin position="19"/>
        <end position="32"/>
    </location>
</feature>
<feature type="compositionally biased region" description="Polar residues" evidence="2">
    <location>
        <begin position="62"/>
        <end position="72"/>
    </location>
</feature>
<dbReference type="RefSeq" id="XP_067487247.1">
    <property type="nucleotide sequence ID" value="XM_067639459.1"/>
</dbReference>
<feature type="region of interest" description="Disordered" evidence="2">
    <location>
        <begin position="19"/>
        <end position="97"/>
    </location>
</feature>
<comment type="caution">
    <text evidence="5">The sequence shown here is derived from an EMBL/GenBank/DDBJ whole genome shotgun (WGS) entry which is preliminary data.</text>
</comment>
<evidence type="ECO:0000256" key="1">
    <source>
        <dbReference type="ARBA" id="ARBA00034125"/>
    </source>
</evidence>
<feature type="domain" description="Threonine/serine exporter-like N-terminal" evidence="4">
    <location>
        <begin position="271"/>
        <end position="341"/>
    </location>
</feature>
<name>A0A436ZSJ0_ARTFL</name>
<dbReference type="Pfam" id="PF06738">
    <property type="entry name" value="ThrE"/>
    <property type="match status" value="2"/>
</dbReference>
<dbReference type="GeneID" id="93591865"/>
<feature type="compositionally biased region" description="Basic and acidic residues" evidence="2">
    <location>
        <begin position="407"/>
        <end position="418"/>
    </location>
</feature>
<sequence>MGLTPVLAADNSCIKREEFEEEAAPKDSKIEALEPQVQTTARGFPGLPNNPADPDLEPPNPTAANNQNSANRPSKARDLDLLTNPKAESGAVTPSRWYKNSHDNTAAILAGASLQLGGAYAGSGGPEEVSIRHKGLDPEENEDEIKLRYHLAHILHKQKNLLQVCKALMLYGAPTHRLGEYLKMSARVLDVEGQFLYLTGCMIISFDDSSTHTHEQHAARSSHARFKLGETSGRSFGLQTSKSNRIFYTLIHLLACEVSRKAWFNFRSCLIKVLGLLSGFRFLVYGAASASVGPLFSGYVVLCGVLELWSKNLVAGSVRMFYATIYSLLLGFGITIGTALYGVVDSKATSSKSCLNVMSDYYKFLFVLVFTLCANGSNFPNFVPSAFGPCCTGRVDIWARFGGFSHQQDRDDEPRSPPDNRSLSLW</sequence>
<evidence type="ECO:0000313" key="5">
    <source>
        <dbReference type="EMBL" id="RVD81703.1"/>
    </source>
</evidence>
<comment type="similarity">
    <text evidence="1">Belongs to the ThrE exporter (TC 2.A.79) family.</text>
</comment>
<dbReference type="EMBL" id="SAEB01000012">
    <property type="protein sequence ID" value="RVD81703.1"/>
    <property type="molecule type" value="Genomic_DNA"/>
</dbReference>